<dbReference type="GO" id="GO:0016779">
    <property type="term" value="F:nucleotidyltransferase activity"/>
    <property type="evidence" value="ECO:0007669"/>
    <property type="project" value="TreeGrafter"/>
</dbReference>
<keyword evidence="1" id="KW-0808">Transferase</keyword>
<dbReference type="EMBL" id="PGFE01000001">
    <property type="protein sequence ID" value="PJJ77549.1"/>
    <property type="molecule type" value="Genomic_DNA"/>
</dbReference>
<feature type="region of interest" description="Disordered" evidence="2">
    <location>
        <begin position="264"/>
        <end position="312"/>
    </location>
</feature>
<evidence type="ECO:0000256" key="1">
    <source>
        <dbReference type="ARBA" id="ARBA00022679"/>
    </source>
</evidence>
<dbReference type="InterPro" id="IPR029044">
    <property type="entry name" value="Nucleotide-diphossugar_trans"/>
</dbReference>
<protein>
    <submittedName>
        <fullName evidence="4">Molybdopterin-guanine dinucleotide biosynthesis protein A</fullName>
    </submittedName>
</protein>
<evidence type="ECO:0000313" key="4">
    <source>
        <dbReference type="EMBL" id="PJJ77549.1"/>
    </source>
</evidence>
<dbReference type="InterPro" id="IPR025877">
    <property type="entry name" value="MobA-like_NTP_Trfase"/>
</dbReference>
<sequence>MPARPTDRTLSDRTLPGSPLAHGARAHDVIGLDARANDVIGLGARAHAAIMLDAIVLAGGRSSRLDGAPKPEIVVAGSTLLDHVLAATASAAGVVVVGPDDLRRPGVRVVREDPPFGGPVAAIGAGLAALDAPAPWVLVLACDVPRAARAVPALIAAVAGTGAGTDARADADARSDAGSDTETESEAEADGAYLVRDGRAQWLVGLYRRSALDARLASLARPTGALDGLPVRRLVDGLRCVEVPDDAGLSVDLDTWDDVARYEAQHDEAQPSDVRPGRKHPDRQHAEGKRSDDMHDGDAGQDGTHHDDAGTP</sequence>
<feature type="compositionally biased region" description="Basic and acidic residues" evidence="2">
    <location>
        <begin position="283"/>
        <end position="312"/>
    </location>
</feature>
<evidence type="ECO:0000313" key="5">
    <source>
        <dbReference type="Proteomes" id="UP000231693"/>
    </source>
</evidence>
<feature type="compositionally biased region" description="Basic and acidic residues" evidence="2">
    <location>
        <begin position="167"/>
        <end position="177"/>
    </location>
</feature>
<dbReference type="AlphaFoldDB" id="A0A2M9D061"/>
<dbReference type="PANTHER" id="PTHR19136">
    <property type="entry name" value="MOLYBDENUM COFACTOR GUANYLYLTRANSFERASE"/>
    <property type="match status" value="1"/>
</dbReference>
<reference evidence="4 5" key="1">
    <citation type="submission" date="2017-11" db="EMBL/GenBank/DDBJ databases">
        <title>Genomic Encyclopedia of Archaeal and Bacterial Type Strains, Phase II (KMG-II): From Individual Species to Whole Genera.</title>
        <authorList>
            <person name="Goeker M."/>
        </authorList>
    </citation>
    <scope>NUCLEOTIDE SEQUENCE [LARGE SCALE GENOMIC DNA]</scope>
    <source>
        <strain evidence="4 5">DSM 25478</strain>
    </source>
</reference>
<organism evidence="4 5">
    <name type="scientific">Sediminihabitans luteus</name>
    <dbReference type="NCBI Taxonomy" id="1138585"/>
    <lineage>
        <taxon>Bacteria</taxon>
        <taxon>Bacillati</taxon>
        <taxon>Actinomycetota</taxon>
        <taxon>Actinomycetes</taxon>
        <taxon>Micrococcales</taxon>
        <taxon>Cellulomonadaceae</taxon>
        <taxon>Sediminihabitans</taxon>
    </lineage>
</organism>
<dbReference type="Pfam" id="PF12804">
    <property type="entry name" value="NTP_transf_3"/>
    <property type="match status" value="1"/>
</dbReference>
<evidence type="ECO:0000259" key="3">
    <source>
        <dbReference type="Pfam" id="PF12804"/>
    </source>
</evidence>
<evidence type="ECO:0000256" key="2">
    <source>
        <dbReference type="SAM" id="MobiDB-lite"/>
    </source>
</evidence>
<keyword evidence="5" id="KW-1185">Reference proteome</keyword>
<dbReference type="Gene3D" id="3.90.550.10">
    <property type="entry name" value="Spore Coat Polysaccharide Biosynthesis Protein SpsA, Chain A"/>
    <property type="match status" value="1"/>
</dbReference>
<feature type="compositionally biased region" description="Acidic residues" evidence="2">
    <location>
        <begin position="179"/>
        <end position="189"/>
    </location>
</feature>
<name>A0A2M9D061_9CELL</name>
<dbReference type="PANTHER" id="PTHR19136:SF81">
    <property type="entry name" value="MOLYBDENUM COFACTOR GUANYLYLTRANSFERASE"/>
    <property type="match status" value="1"/>
</dbReference>
<feature type="domain" description="MobA-like NTP transferase" evidence="3">
    <location>
        <begin position="54"/>
        <end position="217"/>
    </location>
</feature>
<dbReference type="SUPFAM" id="SSF53448">
    <property type="entry name" value="Nucleotide-diphospho-sugar transferases"/>
    <property type="match status" value="1"/>
</dbReference>
<comment type="caution">
    <text evidence="4">The sequence shown here is derived from an EMBL/GenBank/DDBJ whole genome shotgun (WGS) entry which is preliminary data.</text>
</comment>
<dbReference type="Proteomes" id="UP000231693">
    <property type="component" value="Unassembled WGS sequence"/>
</dbReference>
<accession>A0A2M9D061</accession>
<feature type="region of interest" description="Disordered" evidence="2">
    <location>
        <begin position="166"/>
        <end position="189"/>
    </location>
</feature>
<proteinExistence type="predicted"/>
<gene>
    <name evidence="4" type="ORF">CLV28_0770</name>
</gene>
<dbReference type="RefSeq" id="WP_239073125.1">
    <property type="nucleotide sequence ID" value="NZ_BOOX01000003.1"/>
</dbReference>